<reference evidence="2" key="1">
    <citation type="journal article" date="2019" name="Int. J. Syst. Evol. Microbiol.">
        <title>The Global Catalogue of Microorganisms (GCM) 10K type strain sequencing project: providing services to taxonomists for standard genome sequencing and annotation.</title>
        <authorList>
            <consortium name="The Broad Institute Genomics Platform"/>
            <consortium name="The Broad Institute Genome Sequencing Center for Infectious Disease"/>
            <person name="Wu L."/>
            <person name="Ma J."/>
        </authorList>
    </citation>
    <scope>NUCLEOTIDE SEQUENCE [LARGE SCALE GENOMIC DNA]</scope>
    <source>
        <strain evidence="2">ICMP 6774ER</strain>
    </source>
</reference>
<gene>
    <name evidence="1" type="ORF">ACFSKW_00195</name>
</gene>
<name>A0ABW4SK29_9ACTN</name>
<sequence>MNGLYVTDRLAKTQQLAQEVAAVIALGTPEIWAADGRALLCMIDAWTTCQRLAVIDAAERFWSCSEGGYEEGLRAAGLLPEP</sequence>
<comment type="caution">
    <text evidence="1">The sequence shown here is derived from an EMBL/GenBank/DDBJ whole genome shotgun (WGS) entry which is preliminary data.</text>
</comment>
<dbReference type="Proteomes" id="UP001597368">
    <property type="component" value="Unassembled WGS sequence"/>
</dbReference>
<accession>A0ABW4SK29</accession>
<dbReference type="EMBL" id="JBHUFV010000003">
    <property type="protein sequence ID" value="MFD1929885.1"/>
    <property type="molecule type" value="Genomic_DNA"/>
</dbReference>
<dbReference type="RefSeq" id="WP_379567779.1">
    <property type="nucleotide sequence ID" value="NZ_JBHUFV010000003.1"/>
</dbReference>
<protein>
    <submittedName>
        <fullName evidence="1">Uncharacterized protein</fullName>
    </submittedName>
</protein>
<organism evidence="1 2">
    <name type="scientific">Nonomuraea mangrovi</name>
    <dbReference type="NCBI Taxonomy" id="2316207"/>
    <lineage>
        <taxon>Bacteria</taxon>
        <taxon>Bacillati</taxon>
        <taxon>Actinomycetota</taxon>
        <taxon>Actinomycetes</taxon>
        <taxon>Streptosporangiales</taxon>
        <taxon>Streptosporangiaceae</taxon>
        <taxon>Nonomuraea</taxon>
    </lineage>
</organism>
<evidence type="ECO:0000313" key="2">
    <source>
        <dbReference type="Proteomes" id="UP001597368"/>
    </source>
</evidence>
<evidence type="ECO:0000313" key="1">
    <source>
        <dbReference type="EMBL" id="MFD1929885.1"/>
    </source>
</evidence>
<proteinExistence type="predicted"/>
<keyword evidence="2" id="KW-1185">Reference proteome</keyword>